<dbReference type="SUPFAM" id="SSF52540">
    <property type="entry name" value="P-loop containing nucleoside triphosphate hydrolases"/>
    <property type="match status" value="2"/>
</dbReference>
<feature type="region of interest" description="Disordered" evidence="10">
    <location>
        <begin position="170"/>
        <end position="205"/>
    </location>
</feature>
<accession>A0A9J7WVU2</accession>
<evidence type="ECO:0000256" key="2">
    <source>
        <dbReference type="ARBA" id="ARBA00022763"/>
    </source>
</evidence>
<evidence type="ECO:0000256" key="6">
    <source>
        <dbReference type="ARBA" id="ARBA00023125"/>
    </source>
</evidence>
<organism evidence="14 15">
    <name type="scientific">Cyprinus carpio carpio</name>
    <dbReference type="NCBI Taxonomy" id="630221"/>
    <lineage>
        <taxon>Eukaryota</taxon>
        <taxon>Metazoa</taxon>
        <taxon>Chordata</taxon>
        <taxon>Craniata</taxon>
        <taxon>Vertebrata</taxon>
        <taxon>Euteleostomi</taxon>
        <taxon>Actinopterygii</taxon>
        <taxon>Neopterygii</taxon>
        <taxon>Teleostei</taxon>
        <taxon>Ostariophysi</taxon>
        <taxon>Cypriniformes</taxon>
        <taxon>Cyprinidae</taxon>
        <taxon>Cyprininae</taxon>
        <taxon>Cyprinus</taxon>
    </lineage>
</organism>
<dbReference type="InterPro" id="IPR051055">
    <property type="entry name" value="PIF1_helicase"/>
</dbReference>
<protein>
    <recommendedName>
        <fullName evidence="9">ATP-dependent DNA helicase</fullName>
        <ecNumber evidence="9">5.6.2.3</ecNumber>
    </recommendedName>
</protein>
<dbReference type="EC" id="5.6.2.3" evidence="9"/>
<evidence type="ECO:0000256" key="4">
    <source>
        <dbReference type="ARBA" id="ARBA00022806"/>
    </source>
</evidence>
<comment type="similarity">
    <text evidence="9">Belongs to the helicase family.</text>
</comment>
<dbReference type="AlphaFoldDB" id="A0A9J7WVU2"/>
<evidence type="ECO:0000259" key="13">
    <source>
        <dbReference type="Pfam" id="PF21530"/>
    </source>
</evidence>
<dbReference type="PANTHER" id="PTHR47642">
    <property type="entry name" value="ATP-DEPENDENT DNA HELICASE"/>
    <property type="match status" value="1"/>
</dbReference>
<dbReference type="Pfam" id="PF14214">
    <property type="entry name" value="Helitron_like_N"/>
    <property type="match status" value="1"/>
</dbReference>
<evidence type="ECO:0000256" key="10">
    <source>
        <dbReference type="SAM" id="MobiDB-lite"/>
    </source>
</evidence>
<evidence type="ECO:0000256" key="8">
    <source>
        <dbReference type="ARBA" id="ARBA00023235"/>
    </source>
</evidence>
<keyword evidence="15" id="KW-1185">Reference proteome</keyword>
<dbReference type="GO" id="GO:0000723">
    <property type="term" value="P:telomere maintenance"/>
    <property type="evidence" value="ECO:0007669"/>
    <property type="project" value="InterPro"/>
</dbReference>
<dbReference type="PANTHER" id="PTHR47642:SF5">
    <property type="entry name" value="ATP-DEPENDENT DNA HELICASE"/>
    <property type="match status" value="1"/>
</dbReference>
<comment type="cofactor">
    <cofactor evidence="9">
        <name>Mg(2+)</name>
        <dbReference type="ChEBI" id="CHEBI:18420"/>
    </cofactor>
</comment>
<dbReference type="Ensembl" id="ENSCCRT00000156920.1">
    <property type="protein sequence ID" value="ENSCCRP00000098325.1"/>
    <property type="gene ID" value="ENSCCRG00000053052.1"/>
</dbReference>
<evidence type="ECO:0000259" key="12">
    <source>
        <dbReference type="Pfam" id="PF14214"/>
    </source>
</evidence>
<evidence type="ECO:0000259" key="11">
    <source>
        <dbReference type="Pfam" id="PF05970"/>
    </source>
</evidence>
<proteinExistence type="inferred from homology"/>
<keyword evidence="6" id="KW-0238">DNA-binding</keyword>
<reference evidence="14" key="2">
    <citation type="submission" date="2025-09" db="UniProtKB">
        <authorList>
            <consortium name="Ensembl"/>
        </authorList>
    </citation>
    <scope>IDENTIFICATION</scope>
</reference>
<dbReference type="Proteomes" id="UP001108240">
    <property type="component" value="Unplaced"/>
</dbReference>
<evidence type="ECO:0000256" key="5">
    <source>
        <dbReference type="ARBA" id="ARBA00022840"/>
    </source>
</evidence>
<keyword evidence="2 9" id="KW-0227">DNA damage</keyword>
<dbReference type="InterPro" id="IPR025476">
    <property type="entry name" value="Helitron_helicase-like"/>
</dbReference>
<feature type="domain" description="DNA helicase Pif1-like DEAD-box helicase" evidence="11">
    <location>
        <begin position="239"/>
        <end position="421"/>
    </location>
</feature>
<dbReference type="GO" id="GO:0006310">
    <property type="term" value="P:DNA recombination"/>
    <property type="evidence" value="ECO:0007669"/>
    <property type="project" value="UniProtKB-KW"/>
</dbReference>
<evidence type="ECO:0000313" key="15">
    <source>
        <dbReference type="Proteomes" id="UP001108240"/>
    </source>
</evidence>
<comment type="catalytic activity">
    <reaction evidence="9">
        <text>ATP + H2O = ADP + phosphate + H(+)</text>
        <dbReference type="Rhea" id="RHEA:13065"/>
        <dbReference type="ChEBI" id="CHEBI:15377"/>
        <dbReference type="ChEBI" id="CHEBI:15378"/>
        <dbReference type="ChEBI" id="CHEBI:30616"/>
        <dbReference type="ChEBI" id="CHEBI:43474"/>
        <dbReference type="ChEBI" id="CHEBI:456216"/>
        <dbReference type="EC" id="5.6.2.3"/>
    </reaction>
</comment>
<keyword evidence="7 9" id="KW-0234">DNA repair</keyword>
<keyword evidence="3 9" id="KW-0378">Hydrolase</keyword>
<feature type="domain" description="Helitron helicase-like" evidence="12">
    <location>
        <begin position="1"/>
        <end position="103"/>
    </location>
</feature>
<keyword evidence="8" id="KW-0413">Isomerase</keyword>
<evidence type="ECO:0000256" key="9">
    <source>
        <dbReference type="RuleBase" id="RU363044"/>
    </source>
</evidence>
<dbReference type="Pfam" id="PF05970">
    <property type="entry name" value="PIF1"/>
    <property type="match status" value="1"/>
</dbReference>
<feature type="compositionally biased region" description="Acidic residues" evidence="10">
    <location>
        <begin position="190"/>
        <end position="199"/>
    </location>
</feature>
<dbReference type="OMA" id="ERIDSWP"/>
<dbReference type="InterPro" id="IPR049163">
    <property type="entry name" value="Pif1-like_2B_dom"/>
</dbReference>
<dbReference type="InterPro" id="IPR027417">
    <property type="entry name" value="P-loop_NTPase"/>
</dbReference>
<dbReference type="Pfam" id="PF21530">
    <property type="entry name" value="Pif1_2B_dom"/>
    <property type="match status" value="1"/>
</dbReference>
<name>A0A9J7WVU2_CYPCA</name>
<keyword evidence="1 9" id="KW-0547">Nucleotide-binding</keyword>
<dbReference type="GO" id="GO:0006281">
    <property type="term" value="P:DNA repair"/>
    <property type="evidence" value="ECO:0007669"/>
    <property type="project" value="UniProtKB-KW"/>
</dbReference>
<reference evidence="14" key="1">
    <citation type="submission" date="2025-08" db="UniProtKB">
        <authorList>
            <consortium name="Ensembl"/>
        </authorList>
    </citation>
    <scope>IDENTIFICATION</scope>
</reference>
<evidence type="ECO:0000256" key="7">
    <source>
        <dbReference type="ARBA" id="ARBA00023204"/>
    </source>
</evidence>
<evidence type="ECO:0000256" key="3">
    <source>
        <dbReference type="ARBA" id="ARBA00022801"/>
    </source>
</evidence>
<sequence length="662" mass="75369">MLRQLGTPTFFCTFSAAEMRWPEVITAIKAQQGESVNFSELDWSEKCEILRSNPVTVMRMFEKRVEALMRDLIMSPAQPIGEVIDFFYRVEFQQRGSPHIHCLFWVKEAPEFEKDQDQDVCDFIDSYISCKLPDPNKDPELHRIVTEVQVHSRNHSKSCRKNKKHCRFGFPKPPINRTTITRPRPRPEDESQDQDESIEDRDHGTVEKAKAQLQKVWDLLNDCTQYFETIAQLCVSGEKPQPFMYFLNGGAGVGKSHVIKCIFAEATKILRRLPCTQDLTDISKPTVLLAAFTGTAAFNISGKTLHCLLKLPRNLKPPYQGLGNSLDEIRADLSNAHILIIDEISMVSKQLFAYVNWRLQQIKGNQKPFGGLSILAVGDFFQLPPLGRAKPLCVYEDHVLDFWKDNFQMITLTQIMRQRDDLAYAELLNRLRVKQKQDKLTDADKCMLETVTRSSPEECPTDALHIYATNKEVENHNTEAISLRFSNIINIDADDYKKDPRTGEMKRQAAPCKGEKCDLLDTLQIAIGARVMLTRNIDVEDGLVNGTFGNVVKITTRNRDTVSYVQLIGLHLDNVNAGQKYLRRQFPMKLAFACTVHKVQGMTTDSAVVCLKRIFEPGMAYVALSRTTTLSGLHVTDFDEKKIFCDPEISSKKKKSHKKNLG</sequence>
<dbReference type="GO" id="GO:0005524">
    <property type="term" value="F:ATP binding"/>
    <property type="evidence" value="ECO:0007669"/>
    <property type="project" value="UniProtKB-KW"/>
</dbReference>
<dbReference type="Gene3D" id="3.40.50.300">
    <property type="entry name" value="P-loop containing nucleotide triphosphate hydrolases"/>
    <property type="match status" value="2"/>
</dbReference>
<keyword evidence="5 9" id="KW-0067">ATP-binding</keyword>
<dbReference type="CDD" id="cd18809">
    <property type="entry name" value="SF1_C_RecD"/>
    <property type="match status" value="1"/>
</dbReference>
<dbReference type="GO" id="GO:0043139">
    <property type="term" value="F:5'-3' DNA helicase activity"/>
    <property type="evidence" value="ECO:0007669"/>
    <property type="project" value="UniProtKB-EC"/>
</dbReference>
<evidence type="ECO:0000256" key="1">
    <source>
        <dbReference type="ARBA" id="ARBA00022741"/>
    </source>
</evidence>
<keyword evidence="4 9" id="KW-0347">Helicase</keyword>
<feature type="domain" description="DNA helicase Pif1-like 2B" evidence="13">
    <location>
        <begin position="523"/>
        <end position="553"/>
    </location>
</feature>
<dbReference type="GO" id="GO:0016787">
    <property type="term" value="F:hydrolase activity"/>
    <property type="evidence" value="ECO:0007669"/>
    <property type="project" value="UniProtKB-KW"/>
</dbReference>
<keyword evidence="9" id="KW-0233">DNA recombination</keyword>
<evidence type="ECO:0000313" key="14">
    <source>
        <dbReference type="Ensembl" id="ENSCCRP00000098325.1"/>
    </source>
</evidence>
<dbReference type="InterPro" id="IPR010285">
    <property type="entry name" value="DNA_helicase_pif1-like_DEAD"/>
</dbReference>
<dbReference type="GeneTree" id="ENSGT00940000164296"/>